<dbReference type="PANTHER" id="PTHR13026:SF0">
    <property type="entry name" value="RIBOSOMAL RNA PROCESSING 1B"/>
    <property type="match status" value="1"/>
</dbReference>
<feature type="region of interest" description="Disordered" evidence="5">
    <location>
        <begin position="290"/>
        <end position="324"/>
    </location>
</feature>
<dbReference type="GO" id="GO:0030688">
    <property type="term" value="C:preribosome, small subunit precursor"/>
    <property type="evidence" value="ECO:0007669"/>
    <property type="project" value="InterPro"/>
</dbReference>
<dbReference type="GO" id="GO:0005634">
    <property type="term" value="C:nucleus"/>
    <property type="evidence" value="ECO:0007669"/>
    <property type="project" value="UniProtKB-SubCell"/>
</dbReference>
<evidence type="ECO:0000256" key="3">
    <source>
        <dbReference type="ARBA" id="ARBA00022552"/>
    </source>
</evidence>
<dbReference type="AlphaFoldDB" id="A0A2P5XJ01"/>
<keyword evidence="3" id="KW-0698">rRNA processing</keyword>
<gene>
    <name evidence="6" type="ORF">GOBAR_AA17340</name>
</gene>
<reference evidence="6 7" key="1">
    <citation type="submission" date="2015-01" db="EMBL/GenBank/DDBJ databases">
        <title>Genome of allotetraploid Gossypium barbadense reveals genomic plasticity and fiber elongation in cotton evolution.</title>
        <authorList>
            <person name="Chen X."/>
            <person name="Liu X."/>
            <person name="Zhao B."/>
            <person name="Zheng H."/>
            <person name="Hu Y."/>
            <person name="Lu G."/>
            <person name="Yang C."/>
            <person name="Chen J."/>
            <person name="Shan C."/>
            <person name="Zhang L."/>
            <person name="Zhou Y."/>
            <person name="Wang L."/>
            <person name="Guo W."/>
            <person name="Bai Y."/>
            <person name="Ruan J."/>
            <person name="Shangguan X."/>
            <person name="Mao Y."/>
            <person name="Jiang J."/>
            <person name="Zhu Y."/>
            <person name="Lei J."/>
            <person name="Kang H."/>
            <person name="Chen S."/>
            <person name="He X."/>
            <person name="Wang R."/>
            <person name="Wang Y."/>
            <person name="Chen J."/>
            <person name="Wang L."/>
            <person name="Yu S."/>
            <person name="Wang B."/>
            <person name="Wei J."/>
            <person name="Song S."/>
            <person name="Lu X."/>
            <person name="Gao Z."/>
            <person name="Gu W."/>
            <person name="Deng X."/>
            <person name="Ma D."/>
            <person name="Wang S."/>
            <person name="Liang W."/>
            <person name="Fang L."/>
            <person name="Cai C."/>
            <person name="Zhu X."/>
            <person name="Zhou B."/>
            <person name="Zhang Y."/>
            <person name="Chen Z."/>
            <person name="Xu S."/>
            <person name="Zhu R."/>
            <person name="Wang S."/>
            <person name="Zhang T."/>
            <person name="Zhao G."/>
        </authorList>
    </citation>
    <scope>NUCLEOTIDE SEQUENCE [LARGE SCALE GENOMIC DNA]</scope>
    <source>
        <strain evidence="7">cv. Xinhai21</strain>
        <tissue evidence="6">Leaf</tissue>
    </source>
</reference>
<dbReference type="OrthoDB" id="2019504at2759"/>
<evidence type="ECO:0000256" key="5">
    <source>
        <dbReference type="SAM" id="MobiDB-lite"/>
    </source>
</evidence>
<keyword evidence="4" id="KW-0539">Nucleus</keyword>
<dbReference type="PANTHER" id="PTHR13026">
    <property type="entry name" value="NNP-1 PROTEIN NOVEL NUCLEAR PROTEIN 1 NOP52"/>
    <property type="match status" value="1"/>
</dbReference>
<dbReference type="EMBL" id="KZ664768">
    <property type="protein sequence ID" value="PPS03317.1"/>
    <property type="molecule type" value="Genomic_DNA"/>
</dbReference>
<dbReference type="Proteomes" id="UP000239757">
    <property type="component" value="Unassembled WGS sequence"/>
</dbReference>
<organism evidence="6 7">
    <name type="scientific">Gossypium barbadense</name>
    <name type="common">Sea Island cotton</name>
    <name type="synonym">Hibiscus barbadensis</name>
    <dbReference type="NCBI Taxonomy" id="3634"/>
    <lineage>
        <taxon>Eukaryota</taxon>
        <taxon>Viridiplantae</taxon>
        <taxon>Streptophyta</taxon>
        <taxon>Embryophyta</taxon>
        <taxon>Tracheophyta</taxon>
        <taxon>Spermatophyta</taxon>
        <taxon>Magnoliopsida</taxon>
        <taxon>eudicotyledons</taxon>
        <taxon>Gunneridae</taxon>
        <taxon>Pentapetalae</taxon>
        <taxon>rosids</taxon>
        <taxon>malvids</taxon>
        <taxon>Malvales</taxon>
        <taxon>Malvaceae</taxon>
        <taxon>Malvoideae</taxon>
        <taxon>Gossypium</taxon>
    </lineage>
</organism>
<evidence type="ECO:0000256" key="1">
    <source>
        <dbReference type="ARBA" id="ARBA00004123"/>
    </source>
</evidence>
<comment type="similarity">
    <text evidence="2">Belongs to the RRP1 family.</text>
</comment>
<evidence type="ECO:0000256" key="4">
    <source>
        <dbReference type="ARBA" id="ARBA00023242"/>
    </source>
</evidence>
<feature type="compositionally biased region" description="Basic residues" evidence="5">
    <location>
        <begin position="476"/>
        <end position="487"/>
    </location>
</feature>
<feature type="region of interest" description="Disordered" evidence="5">
    <location>
        <begin position="380"/>
        <end position="422"/>
    </location>
</feature>
<proteinExistence type="inferred from homology"/>
<sequence>MAGSGAGEGPTLIKQLAACDKSSRDRAVRSLLNGWLPSQSEVSDEEMKRLWKGLFYCVWHADKLPAQTDLINKLSSVLPKLEPGLSRQYFSVFLLTMRREWTGIDKLRLDKFYLLIRRFLNCFFVMLKESSWDLDFMRRSIRVLVDGTFIADDKFQGAMLFDVLVKTGRRLLELKQSGDEVDESDDVVVFGTIGLVMGFSTKFYELGSSLDCCQGNRKAVLALHEEFLKLEKDLTSLGIDISIPEGNEGNEEDEVPELIPVGGETDANVSNDVLEPVEVNITGSAKKVTKKSKKAKKATGDNGKKTKKSKKTECSPADQENDVKLPAEVASSNIEQNGDGDSITFTESVISNLQLQFEKVAAEVGLNSDVATACDLPKVNGAVSKKRKRAKSADGRKPQNGELTGEADGEGDGTAKTCENSTKRVRFSMKNNLVWKPHSPLPPLSLRLPPSVTPRGSALKQGIPPGPIKEMPPMTKKGKKAKSVKKARKVIKSMYPLVKRTKKLKSTSS</sequence>
<evidence type="ECO:0008006" key="8">
    <source>
        <dbReference type="Google" id="ProtNLM"/>
    </source>
</evidence>
<evidence type="ECO:0000313" key="7">
    <source>
        <dbReference type="Proteomes" id="UP000239757"/>
    </source>
</evidence>
<dbReference type="InterPro" id="IPR010301">
    <property type="entry name" value="RRP1"/>
</dbReference>
<evidence type="ECO:0000256" key="2">
    <source>
        <dbReference type="ARBA" id="ARBA00006374"/>
    </source>
</evidence>
<dbReference type="GO" id="GO:0006364">
    <property type="term" value="P:rRNA processing"/>
    <property type="evidence" value="ECO:0007669"/>
    <property type="project" value="UniProtKB-KW"/>
</dbReference>
<protein>
    <recommendedName>
        <fullName evidence="8">Ribosomal RNA processing protein 1 homolog</fullName>
    </recommendedName>
</protein>
<feature type="region of interest" description="Disordered" evidence="5">
    <location>
        <begin position="438"/>
        <end position="487"/>
    </location>
</feature>
<name>A0A2P5XJ01_GOSBA</name>
<dbReference type="Pfam" id="PF05997">
    <property type="entry name" value="Nop52"/>
    <property type="match status" value="1"/>
</dbReference>
<evidence type="ECO:0000313" key="6">
    <source>
        <dbReference type="EMBL" id="PPS03317.1"/>
    </source>
</evidence>
<comment type="subcellular location">
    <subcellularLocation>
        <location evidence="1">Nucleus</location>
    </subcellularLocation>
</comment>
<accession>A0A2P5XJ01</accession>